<comment type="subcellular location">
    <subcellularLocation>
        <location evidence="1">Nucleus</location>
    </subcellularLocation>
</comment>
<accession>A0ABR3HCU6</accession>
<feature type="coiled-coil region" evidence="2">
    <location>
        <begin position="365"/>
        <end position="392"/>
    </location>
</feature>
<proteinExistence type="predicted"/>
<comment type="caution">
    <text evidence="5">The sequence shown here is derived from an EMBL/GenBank/DDBJ whole genome shotgun (WGS) entry which is preliminary data.</text>
</comment>
<dbReference type="PANTHER" id="PTHR19303">
    <property type="entry name" value="TRANSPOSON"/>
    <property type="match status" value="1"/>
</dbReference>
<evidence type="ECO:0000259" key="3">
    <source>
        <dbReference type="Pfam" id="PF03184"/>
    </source>
</evidence>
<dbReference type="InterPro" id="IPR009057">
    <property type="entry name" value="Homeodomain-like_sf"/>
</dbReference>
<dbReference type="Gene3D" id="1.10.10.60">
    <property type="entry name" value="Homeodomain-like"/>
    <property type="match status" value="1"/>
</dbReference>
<sequence length="698" mass="80383">MVRRYKRKTDNPSWTRESLCQAVDAVRSGLSGYEAAKTYGIPRKTIMDHVNGRRGQKSSTLGRPPVLSADSEKELANCLHVMERHGFGLSRKENKIETPFTDGIPGNDWFSNFMTRHNFCIFSGNLIIQEFYNILEKVVKELELENKPEKIYNLDETSYCSDPKKTKVVGLKGYPSTRTTSSAGKANTTVLFASNAAGGKGPPFIIFKGKNVWSAWTSEEAYPGTKYSATPNGWIDSETFEEYMTKSFIPMVKDDKEPTLLIFDGHSTHVQLSVFEKAKQNNITIIKLPPHSSHLLQPLDLEERPVFKPYKDLWDQEMVKWQRTNKGEKLPKDQFSVTVGKVWENLDPNVIKKGFEKSGIYPFNREAKEDDKVNKEREKEEKRKQRELKKKDIIIRKSEKITKKKVTKSDEKRKNIRLSSKIQSTDVTNSSSSEQLQLQATLSEIKSPNSDLIVRDPIRLVQDNFGTLGCHASSSESQPKVVILEDRYLKDEEKLTEDIISGHKMKEITVLTTDDKLAIRKRKYEEKNKCNKIKPKKQQKKIKIEDDEDLGEESDYTIHDSDTSDMDLESYSNIYLSEQNLMDQENVCTDFGLTDIEYYEETSHKLKKNDWVLVKFSTKKSVKHYIGQIIDIKDDIPIIKYVRKTQTRQQGLLFVFPNVDDICELKHVEDIVSILPTPTFTRRGQISFSINFCKFNIQ</sequence>
<dbReference type="InterPro" id="IPR004875">
    <property type="entry name" value="DDE_SF_endonuclease_dom"/>
</dbReference>
<evidence type="ECO:0000313" key="6">
    <source>
        <dbReference type="Proteomes" id="UP001549920"/>
    </source>
</evidence>
<evidence type="ECO:0000256" key="2">
    <source>
        <dbReference type="SAM" id="Coils"/>
    </source>
</evidence>
<dbReference type="InterPro" id="IPR036397">
    <property type="entry name" value="RNaseH_sf"/>
</dbReference>
<evidence type="ECO:0000256" key="1">
    <source>
        <dbReference type="ARBA" id="ARBA00004123"/>
    </source>
</evidence>
<name>A0ABR3HCU6_LOXSC</name>
<feature type="domain" description="HTH psq-type" evidence="4">
    <location>
        <begin position="15"/>
        <end position="53"/>
    </location>
</feature>
<protein>
    <recommendedName>
        <fullName evidence="7">Transposase</fullName>
    </recommendedName>
</protein>
<dbReference type="SUPFAM" id="SSF46689">
    <property type="entry name" value="Homeodomain-like"/>
    <property type="match status" value="1"/>
</dbReference>
<dbReference type="InterPro" id="IPR050863">
    <property type="entry name" value="CenT-Element_Derived"/>
</dbReference>
<dbReference type="Proteomes" id="UP001549920">
    <property type="component" value="Unassembled WGS sequence"/>
</dbReference>
<evidence type="ECO:0008006" key="7">
    <source>
        <dbReference type="Google" id="ProtNLM"/>
    </source>
</evidence>
<feature type="domain" description="DDE-1" evidence="3">
    <location>
        <begin position="186"/>
        <end position="355"/>
    </location>
</feature>
<dbReference type="Gene3D" id="3.30.420.10">
    <property type="entry name" value="Ribonuclease H-like superfamily/Ribonuclease H"/>
    <property type="match status" value="1"/>
</dbReference>
<organism evidence="5 6">
    <name type="scientific">Loxostege sticticalis</name>
    <name type="common">Beet webworm moth</name>
    <dbReference type="NCBI Taxonomy" id="481309"/>
    <lineage>
        <taxon>Eukaryota</taxon>
        <taxon>Metazoa</taxon>
        <taxon>Ecdysozoa</taxon>
        <taxon>Arthropoda</taxon>
        <taxon>Hexapoda</taxon>
        <taxon>Insecta</taxon>
        <taxon>Pterygota</taxon>
        <taxon>Neoptera</taxon>
        <taxon>Endopterygota</taxon>
        <taxon>Lepidoptera</taxon>
        <taxon>Glossata</taxon>
        <taxon>Ditrysia</taxon>
        <taxon>Pyraloidea</taxon>
        <taxon>Crambidae</taxon>
        <taxon>Pyraustinae</taxon>
        <taxon>Loxostege</taxon>
    </lineage>
</organism>
<keyword evidence="2" id="KW-0175">Coiled coil</keyword>
<gene>
    <name evidence="5" type="ORF">ABMA27_007778</name>
</gene>
<dbReference type="PANTHER" id="PTHR19303:SF74">
    <property type="entry name" value="POGO TRANSPOSABLE ELEMENT WITH KRAB DOMAIN"/>
    <property type="match status" value="1"/>
</dbReference>
<dbReference type="InterPro" id="IPR007889">
    <property type="entry name" value="HTH_Psq"/>
</dbReference>
<dbReference type="EMBL" id="JBEUOH010000021">
    <property type="protein sequence ID" value="KAL0868247.1"/>
    <property type="molecule type" value="Genomic_DNA"/>
</dbReference>
<keyword evidence="6" id="KW-1185">Reference proteome</keyword>
<evidence type="ECO:0000313" key="5">
    <source>
        <dbReference type="EMBL" id="KAL0868247.1"/>
    </source>
</evidence>
<dbReference type="Pfam" id="PF03184">
    <property type="entry name" value="DDE_1"/>
    <property type="match status" value="1"/>
</dbReference>
<reference evidence="5 6" key="1">
    <citation type="submission" date="2024-06" db="EMBL/GenBank/DDBJ databases">
        <title>A chromosome-level genome assembly of beet webworm, Loxostege sticticalis.</title>
        <authorList>
            <person name="Zhang Y."/>
        </authorList>
    </citation>
    <scope>NUCLEOTIDE SEQUENCE [LARGE SCALE GENOMIC DNA]</scope>
    <source>
        <strain evidence="5">AQ026</strain>
        <tissue evidence="5">Whole body</tissue>
    </source>
</reference>
<evidence type="ECO:0000259" key="4">
    <source>
        <dbReference type="Pfam" id="PF05225"/>
    </source>
</evidence>
<dbReference type="Pfam" id="PF05225">
    <property type="entry name" value="HTH_psq"/>
    <property type="match status" value="1"/>
</dbReference>